<dbReference type="GO" id="GO:0042918">
    <property type="term" value="P:alkanesulfonate transmembrane transport"/>
    <property type="evidence" value="ECO:0007669"/>
    <property type="project" value="TreeGrafter"/>
</dbReference>
<name>A0A343TIU6_9EURY</name>
<reference evidence="7" key="1">
    <citation type="submission" date="2017-11" db="EMBL/GenBank/DDBJ databases">
        <title>Phenotypic and genomic properties of facultatively anaerobic sulfur-reducing natronoarchaea from hypersaline soda lakes.</title>
        <authorList>
            <person name="Sorokin D.Y."/>
            <person name="Kublanov I.V."/>
            <person name="Roman P."/>
            <person name="Sinninghe Damste J.S."/>
            <person name="Golyshin P.N."/>
            <person name="Rojo D."/>
            <person name="Ciordia S."/>
            <person name="Mena M.D.C."/>
            <person name="Ferrer M."/>
            <person name="Messina E."/>
            <person name="Smedile F."/>
            <person name="La Spada G."/>
            <person name="La Cono V."/>
            <person name="Yakimov M.M."/>
        </authorList>
    </citation>
    <scope>NUCLEOTIDE SEQUENCE [LARGE SCALE GENOMIC DNA]</scope>
    <source>
        <strain evidence="7">AArc-Sl</strain>
    </source>
</reference>
<comment type="similarity">
    <text evidence="2">Belongs to the bacterial solute-binding protein SsuA/TauA family.</text>
</comment>
<evidence type="ECO:0000256" key="2">
    <source>
        <dbReference type="ARBA" id="ARBA00010742"/>
    </source>
</evidence>
<protein>
    <submittedName>
        <fullName evidence="6">ABC-type nitrate/sulfonate/bicarbonate transport system, periplasmic component</fullName>
    </submittedName>
</protein>
<gene>
    <name evidence="6" type="primary">tauA2</name>
    <name evidence="6" type="ORF">AArcSl_1387</name>
</gene>
<feature type="domain" description="SsuA/THI5-like" evidence="5">
    <location>
        <begin position="102"/>
        <end position="282"/>
    </location>
</feature>
<dbReference type="InterPro" id="IPR015168">
    <property type="entry name" value="SsuA/THI5"/>
</dbReference>
<evidence type="ECO:0000256" key="1">
    <source>
        <dbReference type="ARBA" id="ARBA00004418"/>
    </source>
</evidence>
<sequence>MEHHESERTRHRERAPGVPDDVSRRRSLKGIGGAVAAGVGLPALAGCLGGAFGGSETITVDYHPYYSEAFSALVIRHGELWREHLPDGYEVDWHAVLQGAPTVNRLISEQTDLGYMGDNPAIIAAANDDTPIRVVGLSGYSLGQQGNLCVVRNGVDIDGVDDLDGREVNVTQGTLSHRFLLTVLAAEDIDVTIRDQDINSVVTNLREGAIDVAFGWEPSMARVVRQADAARYLFTGAKYDEPDLGALVMPDSLIEENREVARGWLKAELEAKHLLATDPERALDLGLEEAELSRDLDRDTVRSTLYENLEVNPDIERQLFYTDFSSVDPARELLTETGPEFLREESGVIDSVPDADRYDTDLLAEAIDELDGEVDWDPHRAGERP</sequence>
<dbReference type="Gene3D" id="3.40.190.10">
    <property type="entry name" value="Periplasmic binding protein-like II"/>
    <property type="match status" value="2"/>
</dbReference>
<keyword evidence="7" id="KW-1185">Reference proteome</keyword>
<evidence type="ECO:0000313" key="6">
    <source>
        <dbReference type="EMBL" id="AUX09018.1"/>
    </source>
</evidence>
<organism evidence="6 7">
    <name type="scientific">Halalkaliarchaeum desulfuricum</name>
    <dbReference type="NCBI Taxonomy" id="2055893"/>
    <lineage>
        <taxon>Archaea</taxon>
        <taxon>Methanobacteriati</taxon>
        <taxon>Methanobacteriota</taxon>
        <taxon>Stenosarchaea group</taxon>
        <taxon>Halobacteria</taxon>
        <taxon>Halobacteriales</taxon>
        <taxon>Haloferacaceae</taxon>
        <taxon>Halalkaliarchaeum</taxon>
    </lineage>
</organism>
<dbReference type="InterPro" id="IPR006311">
    <property type="entry name" value="TAT_signal"/>
</dbReference>
<evidence type="ECO:0000259" key="5">
    <source>
        <dbReference type="Pfam" id="PF09084"/>
    </source>
</evidence>
<keyword evidence="3" id="KW-0732">Signal</keyword>
<comment type="subcellular location">
    <subcellularLocation>
        <location evidence="1">Periplasm</location>
    </subcellularLocation>
</comment>
<dbReference type="EMBL" id="CP025066">
    <property type="protein sequence ID" value="AUX09018.1"/>
    <property type="molecule type" value="Genomic_DNA"/>
</dbReference>
<dbReference type="RefSeq" id="WP_119816911.1">
    <property type="nucleotide sequence ID" value="NZ_CP025066.1"/>
</dbReference>
<dbReference type="OrthoDB" id="199080at2157"/>
<evidence type="ECO:0000313" key="7">
    <source>
        <dbReference type="Proteomes" id="UP000263012"/>
    </source>
</evidence>
<dbReference type="Pfam" id="PF09084">
    <property type="entry name" value="NMT1"/>
    <property type="match status" value="1"/>
</dbReference>
<dbReference type="PROSITE" id="PS51318">
    <property type="entry name" value="TAT"/>
    <property type="match status" value="1"/>
</dbReference>
<dbReference type="GO" id="GO:0042597">
    <property type="term" value="C:periplasmic space"/>
    <property type="evidence" value="ECO:0007669"/>
    <property type="project" value="UniProtKB-SubCell"/>
</dbReference>
<accession>A0A343TIU6</accession>
<evidence type="ECO:0000256" key="3">
    <source>
        <dbReference type="ARBA" id="ARBA00022729"/>
    </source>
</evidence>
<dbReference type="AlphaFoldDB" id="A0A343TIU6"/>
<dbReference type="PANTHER" id="PTHR30024">
    <property type="entry name" value="ALIPHATIC SULFONATES-BINDING PROTEIN-RELATED"/>
    <property type="match status" value="1"/>
</dbReference>
<dbReference type="Proteomes" id="UP000263012">
    <property type="component" value="Chromosome"/>
</dbReference>
<dbReference type="GeneID" id="37877736"/>
<evidence type="ECO:0000256" key="4">
    <source>
        <dbReference type="SAM" id="MobiDB-lite"/>
    </source>
</evidence>
<feature type="compositionally biased region" description="Basic and acidic residues" evidence="4">
    <location>
        <begin position="1"/>
        <end position="10"/>
    </location>
</feature>
<dbReference type="PANTHER" id="PTHR30024:SF47">
    <property type="entry name" value="TAURINE-BINDING PERIPLASMIC PROTEIN"/>
    <property type="match status" value="1"/>
</dbReference>
<dbReference type="SUPFAM" id="SSF53850">
    <property type="entry name" value="Periplasmic binding protein-like II"/>
    <property type="match status" value="1"/>
</dbReference>
<dbReference type="KEGG" id="hdf:AArcSl_1387"/>
<feature type="region of interest" description="Disordered" evidence="4">
    <location>
        <begin position="1"/>
        <end position="24"/>
    </location>
</feature>
<proteinExistence type="inferred from homology"/>
<dbReference type="CDD" id="cd01008">
    <property type="entry name" value="PBP2_NrtA_SsuA_CpmA_like"/>
    <property type="match status" value="1"/>
</dbReference>